<sequence>MHAIVRSREIIVRQLITLIIINAPPSPPQELSSQSTSTTTNVSASIAPGVNIPIATKVSSTLVRRVPRLRGRCGGVVVSWRRDAVREVLSVGRTIVRSQIVSLLTIETTHHATLGWEPQRRDLGQTTKGDRKEDPVEARVPKYKTLVKRIIQNYEVS</sequence>
<dbReference type="Proteomes" id="UP000324222">
    <property type="component" value="Unassembled WGS sequence"/>
</dbReference>
<comment type="caution">
    <text evidence="2">The sequence shown here is derived from an EMBL/GenBank/DDBJ whole genome shotgun (WGS) entry which is preliminary data.</text>
</comment>
<accession>A0A5B7ERW0</accession>
<keyword evidence="3" id="KW-1185">Reference proteome</keyword>
<evidence type="ECO:0000313" key="3">
    <source>
        <dbReference type="Proteomes" id="UP000324222"/>
    </source>
</evidence>
<dbReference type="EMBL" id="VSRR010003401">
    <property type="protein sequence ID" value="MPC35997.1"/>
    <property type="molecule type" value="Genomic_DNA"/>
</dbReference>
<proteinExistence type="predicted"/>
<evidence type="ECO:0000256" key="1">
    <source>
        <dbReference type="SAM" id="MobiDB-lite"/>
    </source>
</evidence>
<gene>
    <name evidence="2" type="ORF">E2C01_029438</name>
</gene>
<feature type="compositionally biased region" description="Basic and acidic residues" evidence="1">
    <location>
        <begin position="118"/>
        <end position="136"/>
    </location>
</feature>
<name>A0A5B7ERW0_PORTR</name>
<protein>
    <submittedName>
        <fullName evidence="2">Uncharacterized protein</fullName>
    </submittedName>
</protein>
<reference evidence="2 3" key="1">
    <citation type="submission" date="2019-05" db="EMBL/GenBank/DDBJ databases">
        <title>Another draft genome of Portunus trituberculatus and its Hox gene families provides insights of decapod evolution.</title>
        <authorList>
            <person name="Jeong J.-H."/>
            <person name="Song I."/>
            <person name="Kim S."/>
            <person name="Choi T."/>
            <person name="Kim D."/>
            <person name="Ryu S."/>
            <person name="Kim W."/>
        </authorList>
    </citation>
    <scope>NUCLEOTIDE SEQUENCE [LARGE SCALE GENOMIC DNA]</scope>
    <source>
        <tissue evidence="2">Muscle</tissue>
    </source>
</reference>
<feature type="region of interest" description="Disordered" evidence="1">
    <location>
        <begin position="117"/>
        <end position="136"/>
    </location>
</feature>
<organism evidence="2 3">
    <name type="scientific">Portunus trituberculatus</name>
    <name type="common">Swimming crab</name>
    <name type="synonym">Neptunus trituberculatus</name>
    <dbReference type="NCBI Taxonomy" id="210409"/>
    <lineage>
        <taxon>Eukaryota</taxon>
        <taxon>Metazoa</taxon>
        <taxon>Ecdysozoa</taxon>
        <taxon>Arthropoda</taxon>
        <taxon>Crustacea</taxon>
        <taxon>Multicrustacea</taxon>
        <taxon>Malacostraca</taxon>
        <taxon>Eumalacostraca</taxon>
        <taxon>Eucarida</taxon>
        <taxon>Decapoda</taxon>
        <taxon>Pleocyemata</taxon>
        <taxon>Brachyura</taxon>
        <taxon>Eubrachyura</taxon>
        <taxon>Portunoidea</taxon>
        <taxon>Portunidae</taxon>
        <taxon>Portuninae</taxon>
        <taxon>Portunus</taxon>
    </lineage>
</organism>
<dbReference type="AlphaFoldDB" id="A0A5B7ERW0"/>
<evidence type="ECO:0000313" key="2">
    <source>
        <dbReference type="EMBL" id="MPC35997.1"/>
    </source>
</evidence>